<evidence type="ECO:0000256" key="1">
    <source>
        <dbReference type="ARBA" id="ARBA00022801"/>
    </source>
</evidence>
<reference evidence="6 7" key="1">
    <citation type="submission" date="2016-10" db="EMBL/GenBank/DDBJ databases">
        <authorList>
            <person name="de Groot N.N."/>
        </authorList>
    </citation>
    <scope>NUCLEOTIDE SEQUENCE [LARGE SCALE GENOMIC DNA]</scope>
    <source>
        <strain evidence="6 7">S5-249</strain>
    </source>
</reference>
<feature type="active site" description="Nucleophile" evidence="4">
    <location>
        <position position="53"/>
    </location>
</feature>
<dbReference type="Pfam" id="PF12536">
    <property type="entry name" value="DUF3734"/>
    <property type="match status" value="1"/>
</dbReference>
<dbReference type="EMBL" id="FOZG01000001">
    <property type="protein sequence ID" value="SFR85723.1"/>
    <property type="molecule type" value="Genomic_DNA"/>
</dbReference>
<dbReference type="SUPFAM" id="SSF52151">
    <property type="entry name" value="FabD/lysophospholipase-like"/>
    <property type="match status" value="1"/>
</dbReference>
<dbReference type="AlphaFoldDB" id="A0A1I6K390"/>
<feature type="short sequence motif" description="GXSXG" evidence="4">
    <location>
        <begin position="51"/>
        <end position="55"/>
    </location>
</feature>
<dbReference type="InterPro" id="IPR021095">
    <property type="entry name" value="DUF3734"/>
</dbReference>
<accession>A0A1I6K390</accession>
<dbReference type="PROSITE" id="PS51635">
    <property type="entry name" value="PNPLA"/>
    <property type="match status" value="1"/>
</dbReference>
<dbReference type="InterPro" id="IPR002641">
    <property type="entry name" value="PNPLA_dom"/>
</dbReference>
<dbReference type="InterPro" id="IPR016035">
    <property type="entry name" value="Acyl_Trfase/lysoPLipase"/>
</dbReference>
<dbReference type="GO" id="GO:0016787">
    <property type="term" value="F:hydrolase activity"/>
    <property type="evidence" value="ECO:0007669"/>
    <property type="project" value="UniProtKB-UniRule"/>
</dbReference>
<feature type="short sequence motif" description="GXGXXG" evidence="4">
    <location>
        <begin position="24"/>
        <end position="29"/>
    </location>
</feature>
<keyword evidence="1 4" id="KW-0378">Hydrolase</keyword>
<dbReference type="Gene3D" id="3.40.1090.10">
    <property type="entry name" value="Cytosolic phospholipase A2 catalytic domain"/>
    <property type="match status" value="2"/>
</dbReference>
<dbReference type="STRING" id="1166337.SAMN05192580_1286"/>
<evidence type="ECO:0000259" key="5">
    <source>
        <dbReference type="PROSITE" id="PS51635"/>
    </source>
</evidence>
<name>A0A1I6K390_9SPHN</name>
<sequence length="375" mass="41125">MADADPRRPAALPLPDHVALVLQGGGALGAYQAGVYEALSAGGIEVDWVAGISIGAANAAIIAGNPPGRRVARLRAFWDTLTGALPSFPIWQTDDAREWLHLWSAGFVATFGVPGFFKPRMWPPTVALPGTIEALSFYDSTPMRQTLDALIDWDLLNEGPMRLSVGAVELESGNFHYFDNRRERLDARHIMASGALPPGLPPVEIDGKLWWDGGLVSNTPLGHVLETQDGDMLVFQVDLFSAAAPKPRTMVDVLARAKEVQFSSRTRQVSDQLLKLRRERQAIRRVLAKLPPDMCDDPDVAALAEQAREYSVNLVQLIYRANAWEGGARDYEFSARTMAEHWASGREAVARTMTRSELVAQNILDGKTAAFDLTR</sequence>
<feature type="domain" description="PNPLA" evidence="5">
    <location>
        <begin position="20"/>
        <end position="225"/>
    </location>
</feature>
<dbReference type="InterPro" id="IPR050301">
    <property type="entry name" value="NTE"/>
</dbReference>
<evidence type="ECO:0000256" key="2">
    <source>
        <dbReference type="ARBA" id="ARBA00022963"/>
    </source>
</evidence>
<keyword evidence="3 4" id="KW-0443">Lipid metabolism</keyword>
<dbReference type="RefSeq" id="WP_093312435.1">
    <property type="nucleotide sequence ID" value="NZ_FOZG01000001.1"/>
</dbReference>
<dbReference type="Proteomes" id="UP000198824">
    <property type="component" value="Unassembled WGS sequence"/>
</dbReference>
<dbReference type="PANTHER" id="PTHR14226:SF57">
    <property type="entry name" value="BLR7027 PROTEIN"/>
    <property type="match status" value="1"/>
</dbReference>
<dbReference type="GO" id="GO:0016042">
    <property type="term" value="P:lipid catabolic process"/>
    <property type="evidence" value="ECO:0007669"/>
    <property type="project" value="UniProtKB-UniRule"/>
</dbReference>
<evidence type="ECO:0000313" key="6">
    <source>
        <dbReference type="EMBL" id="SFR85723.1"/>
    </source>
</evidence>
<gene>
    <name evidence="6" type="ORF">SAMN05192580_1286</name>
</gene>
<evidence type="ECO:0000256" key="4">
    <source>
        <dbReference type="PROSITE-ProRule" id="PRU01161"/>
    </source>
</evidence>
<protein>
    <submittedName>
        <fullName evidence="6">NTE family protein</fullName>
    </submittedName>
</protein>
<evidence type="ECO:0000313" key="7">
    <source>
        <dbReference type="Proteomes" id="UP000198824"/>
    </source>
</evidence>
<dbReference type="OrthoDB" id="9807112at2"/>
<evidence type="ECO:0000256" key="3">
    <source>
        <dbReference type="ARBA" id="ARBA00023098"/>
    </source>
</evidence>
<feature type="short sequence motif" description="DGA/G" evidence="4">
    <location>
        <begin position="212"/>
        <end position="214"/>
    </location>
</feature>
<proteinExistence type="predicted"/>
<keyword evidence="2 4" id="KW-0442">Lipid degradation</keyword>
<dbReference type="Pfam" id="PF01734">
    <property type="entry name" value="Patatin"/>
    <property type="match status" value="1"/>
</dbReference>
<organism evidence="6 7">
    <name type="scientific">Sphingomonas jatrophae</name>
    <dbReference type="NCBI Taxonomy" id="1166337"/>
    <lineage>
        <taxon>Bacteria</taxon>
        <taxon>Pseudomonadati</taxon>
        <taxon>Pseudomonadota</taxon>
        <taxon>Alphaproteobacteria</taxon>
        <taxon>Sphingomonadales</taxon>
        <taxon>Sphingomonadaceae</taxon>
        <taxon>Sphingomonas</taxon>
    </lineage>
</organism>
<feature type="active site" description="Proton acceptor" evidence="4">
    <location>
        <position position="212"/>
    </location>
</feature>
<keyword evidence="7" id="KW-1185">Reference proteome</keyword>
<dbReference type="PANTHER" id="PTHR14226">
    <property type="entry name" value="NEUROPATHY TARGET ESTERASE/SWISS CHEESE D.MELANOGASTER"/>
    <property type="match status" value="1"/>
</dbReference>